<dbReference type="InterPro" id="IPR013087">
    <property type="entry name" value="Znf_C2H2_type"/>
</dbReference>
<keyword evidence="1" id="KW-0479">Metal-binding</keyword>
<proteinExistence type="predicted"/>
<reference evidence="7 8" key="1">
    <citation type="submission" date="2021-04" db="EMBL/GenBank/DDBJ databases">
        <authorList>
            <person name="De Guttry C."/>
            <person name="Zahm M."/>
            <person name="Klopp C."/>
            <person name="Cabau C."/>
            <person name="Louis A."/>
            <person name="Berthelot C."/>
            <person name="Parey E."/>
            <person name="Roest Crollius H."/>
            <person name="Montfort J."/>
            <person name="Robinson-Rechavi M."/>
            <person name="Bucao C."/>
            <person name="Bouchez O."/>
            <person name="Gislard M."/>
            <person name="Lluch J."/>
            <person name="Milhes M."/>
            <person name="Lampietro C."/>
            <person name="Lopez Roques C."/>
            <person name="Donnadieu C."/>
            <person name="Braasch I."/>
            <person name="Desvignes T."/>
            <person name="Postlethwait J."/>
            <person name="Bobe J."/>
            <person name="Wedekind C."/>
            <person name="Guiguen Y."/>
        </authorList>
    </citation>
    <scope>NUCLEOTIDE SEQUENCE [LARGE SCALE GENOMIC DNA]</scope>
    <source>
        <strain evidence="7">Cs_M1</strain>
        <tissue evidence="7">Blood</tissue>
    </source>
</reference>
<evidence type="ECO:0000256" key="1">
    <source>
        <dbReference type="ARBA" id="ARBA00022723"/>
    </source>
</evidence>
<organism evidence="7 8">
    <name type="scientific">Coregonus suidteri</name>
    <dbReference type="NCBI Taxonomy" id="861788"/>
    <lineage>
        <taxon>Eukaryota</taxon>
        <taxon>Metazoa</taxon>
        <taxon>Chordata</taxon>
        <taxon>Craniata</taxon>
        <taxon>Vertebrata</taxon>
        <taxon>Euteleostomi</taxon>
        <taxon>Actinopterygii</taxon>
        <taxon>Neopterygii</taxon>
        <taxon>Teleostei</taxon>
        <taxon>Protacanthopterygii</taxon>
        <taxon>Salmoniformes</taxon>
        <taxon>Salmonidae</taxon>
        <taxon>Coregoninae</taxon>
        <taxon>Coregonus</taxon>
    </lineage>
</organism>
<feature type="domain" description="C2H2-type" evidence="6">
    <location>
        <begin position="86"/>
        <end position="113"/>
    </location>
</feature>
<dbReference type="InterPro" id="IPR036236">
    <property type="entry name" value="Znf_C2H2_sf"/>
</dbReference>
<evidence type="ECO:0000313" key="7">
    <source>
        <dbReference type="EMBL" id="KAK6309056.1"/>
    </source>
</evidence>
<evidence type="ECO:0000256" key="4">
    <source>
        <dbReference type="ARBA" id="ARBA00022833"/>
    </source>
</evidence>
<keyword evidence="4" id="KW-0862">Zinc</keyword>
<dbReference type="GO" id="GO:0000981">
    <property type="term" value="F:DNA-binding transcription factor activity, RNA polymerase II-specific"/>
    <property type="evidence" value="ECO:0007669"/>
    <property type="project" value="TreeGrafter"/>
</dbReference>
<gene>
    <name evidence="7" type="ORF">J4Q44_G00205190</name>
</gene>
<dbReference type="Gene3D" id="3.30.160.60">
    <property type="entry name" value="Classic Zinc Finger"/>
    <property type="match status" value="2"/>
</dbReference>
<feature type="domain" description="C2H2-type" evidence="6">
    <location>
        <begin position="45"/>
        <end position="75"/>
    </location>
</feature>
<evidence type="ECO:0000256" key="2">
    <source>
        <dbReference type="ARBA" id="ARBA00022737"/>
    </source>
</evidence>
<dbReference type="SUPFAM" id="SSF57667">
    <property type="entry name" value="beta-beta-alpha zinc fingers"/>
    <property type="match status" value="2"/>
</dbReference>
<dbReference type="SMART" id="SM00355">
    <property type="entry name" value="ZnF_C2H2"/>
    <property type="match status" value="2"/>
</dbReference>
<comment type="caution">
    <text evidence="7">The sequence shown here is derived from an EMBL/GenBank/DDBJ whole genome shotgun (WGS) entry which is preliminary data.</text>
</comment>
<evidence type="ECO:0000256" key="5">
    <source>
        <dbReference type="PROSITE-ProRule" id="PRU00042"/>
    </source>
</evidence>
<dbReference type="PROSITE" id="PS00028">
    <property type="entry name" value="ZINC_FINGER_C2H2_1"/>
    <property type="match status" value="2"/>
</dbReference>
<dbReference type="Proteomes" id="UP001356427">
    <property type="component" value="Unassembled WGS sequence"/>
</dbReference>
<keyword evidence="3 5" id="KW-0863">Zinc-finger</keyword>
<name>A0AAN8LRU3_9TELE</name>
<dbReference type="GO" id="GO:0008270">
    <property type="term" value="F:zinc ion binding"/>
    <property type="evidence" value="ECO:0007669"/>
    <property type="project" value="UniProtKB-KW"/>
</dbReference>
<evidence type="ECO:0000256" key="3">
    <source>
        <dbReference type="ARBA" id="ARBA00022771"/>
    </source>
</evidence>
<dbReference type="PANTHER" id="PTHR19818">
    <property type="entry name" value="ZINC FINGER PROTEIN ZIC AND GLI"/>
    <property type="match status" value="1"/>
</dbReference>
<sequence length="133" mass="15739">MTQEEEMIMHRKLQLQEITQCQQSPCSHGRIGGWLAIKITPKAILPCEFNGCGKIFSSRQYLNHHMKYQHFHQRTFTCSHIPYQRDICEFCAWVFRTNSHLHIHHRIHTREKPIQCEVCVASHTVRRPLSTCT</sequence>
<dbReference type="InterPro" id="IPR050329">
    <property type="entry name" value="GLI_C2H2-zinc-finger"/>
</dbReference>
<protein>
    <recommendedName>
        <fullName evidence="6">C2H2-type domain-containing protein</fullName>
    </recommendedName>
</protein>
<accession>A0AAN8LRU3</accession>
<dbReference type="Pfam" id="PF00096">
    <property type="entry name" value="zf-C2H2"/>
    <property type="match status" value="2"/>
</dbReference>
<evidence type="ECO:0000259" key="6">
    <source>
        <dbReference type="PROSITE" id="PS50157"/>
    </source>
</evidence>
<dbReference type="PANTHER" id="PTHR19818:SF139">
    <property type="entry name" value="PAIR-RULE PROTEIN ODD-PAIRED"/>
    <property type="match status" value="1"/>
</dbReference>
<dbReference type="GO" id="GO:0000978">
    <property type="term" value="F:RNA polymerase II cis-regulatory region sequence-specific DNA binding"/>
    <property type="evidence" value="ECO:0007669"/>
    <property type="project" value="TreeGrafter"/>
</dbReference>
<keyword evidence="2" id="KW-0677">Repeat</keyword>
<dbReference type="EMBL" id="JAGTTL010000018">
    <property type="protein sequence ID" value="KAK6309056.1"/>
    <property type="molecule type" value="Genomic_DNA"/>
</dbReference>
<dbReference type="AlphaFoldDB" id="A0AAN8LRU3"/>
<evidence type="ECO:0000313" key="8">
    <source>
        <dbReference type="Proteomes" id="UP001356427"/>
    </source>
</evidence>
<dbReference type="GO" id="GO:0045944">
    <property type="term" value="P:positive regulation of transcription by RNA polymerase II"/>
    <property type="evidence" value="ECO:0007669"/>
    <property type="project" value="UniProtKB-ARBA"/>
</dbReference>
<dbReference type="PROSITE" id="PS50157">
    <property type="entry name" value="ZINC_FINGER_C2H2_2"/>
    <property type="match status" value="2"/>
</dbReference>
<dbReference type="GO" id="GO:0005634">
    <property type="term" value="C:nucleus"/>
    <property type="evidence" value="ECO:0007669"/>
    <property type="project" value="UniProtKB-ARBA"/>
</dbReference>
<keyword evidence="8" id="KW-1185">Reference proteome</keyword>